<dbReference type="KEGG" id="cavi:CAV_0464"/>
<reference evidence="4 5" key="1">
    <citation type="submission" date="2017-07" db="EMBL/GenBank/DDBJ databases">
        <title>Analysis of two Campylobacter avium genomes and identification of a novel hippuricase gene.</title>
        <authorList>
            <person name="Miller W.G."/>
            <person name="Chapman M.H."/>
            <person name="Yee E."/>
            <person name="Revez J."/>
            <person name="Bono J.L."/>
            <person name="Rossi M."/>
        </authorList>
    </citation>
    <scope>NUCLEOTIDE SEQUENCE [LARGE SCALE GENOMIC DNA]</scope>
    <source>
        <strain evidence="4 5">LMG 24591</strain>
    </source>
</reference>
<dbReference type="AlphaFoldDB" id="A0A222MWI7"/>
<evidence type="ECO:0000313" key="5">
    <source>
        <dbReference type="Proteomes" id="UP000201169"/>
    </source>
</evidence>
<evidence type="ECO:0000256" key="1">
    <source>
        <dbReference type="ARBA" id="ARBA00010272"/>
    </source>
</evidence>
<dbReference type="PANTHER" id="PTHR33777:SF1">
    <property type="entry name" value="UPF0045 PROTEIN ECM15"/>
    <property type="match status" value="1"/>
</dbReference>
<dbReference type="GO" id="GO:0005829">
    <property type="term" value="C:cytosol"/>
    <property type="evidence" value="ECO:0007669"/>
    <property type="project" value="TreeGrafter"/>
</dbReference>
<dbReference type="EMBL" id="CP022347">
    <property type="protein sequence ID" value="ASQ30131.1"/>
    <property type="molecule type" value="Genomic_DNA"/>
</dbReference>
<accession>A0A222MWI7</accession>
<dbReference type="Proteomes" id="UP000201169">
    <property type="component" value="Chromosome"/>
</dbReference>
<evidence type="ECO:0000313" key="4">
    <source>
        <dbReference type="EMBL" id="ASQ30131.1"/>
    </source>
</evidence>
<feature type="region of interest" description="Disordered" evidence="2">
    <location>
        <begin position="84"/>
        <end position="103"/>
    </location>
</feature>
<sequence length="103" mass="11566">MSVIMELCVFSISGSLSKSKEVKAILQAFDKRGIKYELNPMGTCVECKNMKKATKILRLASKSIDAQRFYIVAKFDCYKGRKKSMQDKVKSVKDDLSNISEGS</sequence>
<proteinExistence type="inferred from homology"/>
<dbReference type="RefSeq" id="WP_094324912.1">
    <property type="nucleotide sequence ID" value="NZ_CP022347.1"/>
</dbReference>
<organism evidence="4 5">
    <name type="scientific">Campylobacter avium LMG 24591</name>
    <dbReference type="NCBI Taxonomy" id="522484"/>
    <lineage>
        <taxon>Bacteria</taxon>
        <taxon>Pseudomonadati</taxon>
        <taxon>Campylobacterota</taxon>
        <taxon>Epsilonproteobacteria</taxon>
        <taxon>Campylobacterales</taxon>
        <taxon>Campylobacteraceae</taxon>
        <taxon>Campylobacter</taxon>
    </lineage>
</organism>
<gene>
    <name evidence="4" type="ORF">CAV_0464</name>
</gene>
<dbReference type="SUPFAM" id="SSF89957">
    <property type="entry name" value="MTH1187/YkoF-like"/>
    <property type="match status" value="1"/>
</dbReference>
<evidence type="ECO:0000259" key="3">
    <source>
        <dbReference type="Pfam" id="PF01910"/>
    </source>
</evidence>
<dbReference type="InterPro" id="IPR029756">
    <property type="entry name" value="MTH1187/YkoF-like"/>
</dbReference>
<dbReference type="InterPro" id="IPR051614">
    <property type="entry name" value="UPF0045_domain"/>
</dbReference>
<dbReference type="OrthoDB" id="9793516at2"/>
<keyword evidence="5" id="KW-1185">Reference proteome</keyword>
<comment type="similarity">
    <text evidence="1">Belongs to the UPF0045 family.</text>
</comment>
<feature type="compositionally biased region" description="Basic and acidic residues" evidence="2">
    <location>
        <begin position="84"/>
        <end position="96"/>
    </location>
</feature>
<name>A0A222MWI7_9BACT</name>
<dbReference type="Gene3D" id="3.30.70.930">
    <property type="match status" value="1"/>
</dbReference>
<evidence type="ECO:0000256" key="2">
    <source>
        <dbReference type="SAM" id="MobiDB-lite"/>
    </source>
</evidence>
<feature type="domain" description="Thiamine-binding protein" evidence="3">
    <location>
        <begin position="6"/>
        <end position="93"/>
    </location>
</feature>
<protein>
    <submittedName>
        <fullName evidence="4">DUF77 domain protein</fullName>
    </submittedName>
</protein>
<dbReference type="InterPro" id="IPR002767">
    <property type="entry name" value="Thiamine_BP"/>
</dbReference>
<dbReference type="Pfam" id="PF01910">
    <property type="entry name" value="Thiamine_BP"/>
    <property type="match status" value="1"/>
</dbReference>
<dbReference type="PANTHER" id="PTHR33777">
    <property type="entry name" value="UPF0045 PROTEIN ECM15"/>
    <property type="match status" value="1"/>
</dbReference>